<dbReference type="PATRIC" id="fig|1232683.4.peg.3335"/>
<dbReference type="Proteomes" id="UP000028252">
    <property type="component" value="Unassembled WGS sequence"/>
</dbReference>
<reference evidence="1 2" key="1">
    <citation type="submission" date="2014-04" db="EMBL/GenBank/DDBJ databases">
        <title>Marinobacterium kochiensis sp. nov., isolated from sediment sample collected from Kochi backwaters in Kerala, India.</title>
        <authorList>
            <person name="Singh A."/>
            <person name="Pinnaka A.K."/>
        </authorList>
    </citation>
    <scope>NUCLEOTIDE SEQUENCE [LARGE SCALE GENOMIC DNA]</scope>
    <source>
        <strain evidence="1 2">AK27</strain>
    </source>
</reference>
<organism evidence="1 2">
    <name type="scientific">Marinobacterium lacunae</name>
    <dbReference type="NCBI Taxonomy" id="1232683"/>
    <lineage>
        <taxon>Bacteria</taxon>
        <taxon>Pseudomonadati</taxon>
        <taxon>Pseudomonadota</taxon>
        <taxon>Gammaproteobacteria</taxon>
        <taxon>Oceanospirillales</taxon>
        <taxon>Oceanospirillaceae</taxon>
        <taxon>Marinobacterium</taxon>
    </lineage>
</organism>
<sequence>MNPLVGSQQLQIELQGGVAKLYIGDNAKLPTIQLPEPGDLLKPSLEISV</sequence>
<name>A0A081FVE3_9GAMM</name>
<evidence type="ECO:0000313" key="1">
    <source>
        <dbReference type="EMBL" id="KEA62498.1"/>
    </source>
</evidence>
<accession>A0A081FVE3</accession>
<dbReference type="AlphaFoldDB" id="A0A081FVE3"/>
<dbReference type="EMBL" id="JMQN01000048">
    <property type="protein sequence ID" value="KEA62498.1"/>
    <property type="molecule type" value="Genomic_DNA"/>
</dbReference>
<keyword evidence="2" id="KW-1185">Reference proteome</keyword>
<evidence type="ECO:0000313" key="2">
    <source>
        <dbReference type="Proteomes" id="UP000028252"/>
    </source>
</evidence>
<protein>
    <submittedName>
        <fullName evidence="1">Uncharacterized protein</fullName>
    </submittedName>
</protein>
<comment type="caution">
    <text evidence="1">The sequence shown here is derived from an EMBL/GenBank/DDBJ whole genome shotgun (WGS) entry which is preliminary data.</text>
</comment>
<gene>
    <name evidence="1" type="ORF">ADIMK_3389</name>
</gene>
<proteinExistence type="predicted"/>